<dbReference type="STRING" id="108003.B1C78_11215"/>
<dbReference type="Pfam" id="PF01656">
    <property type="entry name" value="CbiA"/>
    <property type="match status" value="1"/>
</dbReference>
<evidence type="ECO:0000313" key="2">
    <source>
        <dbReference type="EMBL" id="OOG23495.1"/>
    </source>
</evidence>
<dbReference type="Proteomes" id="UP000189462">
    <property type="component" value="Unassembled WGS sequence"/>
</dbReference>
<evidence type="ECO:0000313" key="3">
    <source>
        <dbReference type="Proteomes" id="UP000189462"/>
    </source>
</evidence>
<dbReference type="Gene3D" id="3.40.50.300">
    <property type="entry name" value="P-loop containing nucleotide triphosphate hydrolases"/>
    <property type="match status" value="1"/>
</dbReference>
<comment type="caution">
    <text evidence="2">The sequence shown here is derived from an EMBL/GenBank/DDBJ whole genome shotgun (WGS) entry which is preliminary data.</text>
</comment>
<dbReference type="PANTHER" id="PTHR13696">
    <property type="entry name" value="P-LOOP CONTAINING NUCLEOSIDE TRIPHOSPHATE HYDROLASE"/>
    <property type="match status" value="1"/>
</dbReference>
<accession>A0A1V3NEP0</accession>
<dbReference type="InterPro" id="IPR050678">
    <property type="entry name" value="DNA_Partitioning_ATPase"/>
</dbReference>
<protein>
    <submittedName>
        <fullName evidence="2">Chromosome partitioning protein</fullName>
    </submittedName>
</protein>
<dbReference type="PANTHER" id="PTHR13696:SF96">
    <property type="entry name" value="COBQ_COBB_MIND_PARA NUCLEOTIDE BINDING DOMAIN-CONTAINING PROTEIN"/>
    <property type="match status" value="1"/>
</dbReference>
<dbReference type="InterPro" id="IPR002586">
    <property type="entry name" value="CobQ/CobB/MinD/ParA_Nub-bd_dom"/>
</dbReference>
<organism evidence="2 3">
    <name type="scientific">Thioalkalivibrio denitrificans</name>
    <dbReference type="NCBI Taxonomy" id="108003"/>
    <lineage>
        <taxon>Bacteria</taxon>
        <taxon>Pseudomonadati</taxon>
        <taxon>Pseudomonadota</taxon>
        <taxon>Gammaproteobacteria</taxon>
        <taxon>Chromatiales</taxon>
        <taxon>Ectothiorhodospiraceae</taxon>
        <taxon>Thioalkalivibrio</taxon>
    </lineage>
</organism>
<sequence length="211" mass="23286">MRRIMVLNAKGGSGKTTLATNIAAYYAQDGKDVILADFDPQGSSLSWLEARGRGRPKIHGMAAASEGLKGMRKADIMVMDPPAAVHGKELTALLRRAETVLIPVLPSPIDMRAVAKFIQEVKASAPVSGKKVKLALVANRAREVTNIYWELEEFLGTLKVPFLTHLRDSMNYIRAAERGIGIHEMAPYATAVDREQWAPIIRWLNSKRSRP</sequence>
<dbReference type="SUPFAM" id="SSF52540">
    <property type="entry name" value="P-loop containing nucleoside triphosphate hydrolases"/>
    <property type="match status" value="1"/>
</dbReference>
<dbReference type="InterPro" id="IPR027417">
    <property type="entry name" value="P-loop_NTPase"/>
</dbReference>
<evidence type="ECO:0000259" key="1">
    <source>
        <dbReference type="Pfam" id="PF01656"/>
    </source>
</evidence>
<name>A0A1V3NEP0_9GAMM</name>
<dbReference type="CDD" id="cd02042">
    <property type="entry name" value="ParAB_family"/>
    <property type="match status" value="1"/>
</dbReference>
<dbReference type="OrthoDB" id="69313at2"/>
<reference evidence="2 3" key="1">
    <citation type="submission" date="2017-02" db="EMBL/GenBank/DDBJ databases">
        <title>Genomic diversity within the haloalkaliphilic genus Thioalkalivibrio.</title>
        <authorList>
            <person name="Ahn A.-C."/>
            <person name="Meier-Kolthoff J."/>
            <person name="Overmars L."/>
            <person name="Richter M."/>
            <person name="Woyke T."/>
            <person name="Sorokin D.Y."/>
            <person name="Muyzer G."/>
        </authorList>
    </citation>
    <scope>NUCLEOTIDE SEQUENCE [LARGE SCALE GENOMIC DNA]</scope>
    <source>
        <strain evidence="2 3">ALJD</strain>
    </source>
</reference>
<dbReference type="RefSeq" id="WP_077279248.1">
    <property type="nucleotide sequence ID" value="NZ_MVBK01000062.1"/>
</dbReference>
<gene>
    <name evidence="2" type="ORF">B1C78_11215</name>
</gene>
<dbReference type="EMBL" id="MVBK01000062">
    <property type="protein sequence ID" value="OOG23495.1"/>
    <property type="molecule type" value="Genomic_DNA"/>
</dbReference>
<dbReference type="AlphaFoldDB" id="A0A1V3NEP0"/>
<dbReference type="PIRSF" id="PIRSF009320">
    <property type="entry name" value="Nuc_binding_HP_1000"/>
    <property type="match status" value="1"/>
</dbReference>
<feature type="domain" description="CobQ/CobB/MinD/ParA nucleotide binding" evidence="1">
    <location>
        <begin position="4"/>
        <end position="180"/>
    </location>
</feature>
<keyword evidence="3" id="KW-1185">Reference proteome</keyword>
<proteinExistence type="predicted"/>